<reference evidence="2 3" key="1">
    <citation type="submission" date="2020-08" db="EMBL/GenBank/DDBJ databases">
        <title>Exploring microbial biodiversity for novel pathways involved in the catabolism of aromatic compounds derived from lignin.</title>
        <authorList>
            <person name="Elkins J."/>
        </authorList>
    </citation>
    <scope>NUCLEOTIDE SEQUENCE [LARGE SCALE GENOMIC DNA]</scope>
    <source>
        <strain evidence="2 3">B1D3A</strain>
    </source>
</reference>
<sequence>MTALTDMLAGPLCAFAFCWRLERRDGVTLGLTSHDRPITMNGLTYRPAPGLVPGALLRGGDGTAELTDVRGALSSAAITQDDLDAGRWDGATLLLHLTDWARPGELWLELARGTLGSVEQQGESYSVALRSHIGAMLDRPVTPVTSPTCRAQLGDRACRVDLRPLRMVVVIEDVADDAVTCAGLGPGAYPFGNLRWLDGANAGLVQTIIDQDDARLFLSEPPPFPVATGSRALLTQGCDKRLATCAARFANAANFRGEPHLPGMDLLTRYPGS</sequence>
<dbReference type="Proteomes" id="UP001138540">
    <property type="component" value="Unassembled WGS sequence"/>
</dbReference>
<evidence type="ECO:0000259" key="1">
    <source>
        <dbReference type="Pfam" id="PF09356"/>
    </source>
</evidence>
<name>A0ABR6NJL1_9SPHN</name>
<accession>A0ABR6NJL1</accession>
<evidence type="ECO:0000313" key="2">
    <source>
        <dbReference type="EMBL" id="MBB5987291.1"/>
    </source>
</evidence>
<dbReference type="Pfam" id="PF09931">
    <property type="entry name" value="Phage_phiJL001_Gp84_N"/>
    <property type="match status" value="1"/>
</dbReference>
<dbReference type="InterPro" id="IPR018964">
    <property type="entry name" value="Phage_phiJL001_Gp84_C"/>
</dbReference>
<dbReference type="RefSeq" id="WP_184155751.1">
    <property type="nucleotide sequence ID" value="NZ_JACHKA010000001.1"/>
</dbReference>
<gene>
    <name evidence="2" type="ORF">HNP60_003265</name>
</gene>
<protein>
    <submittedName>
        <fullName evidence="2">Phage protein (TIGR02218 family)</fullName>
    </submittedName>
</protein>
<dbReference type="Pfam" id="PF09356">
    <property type="entry name" value="Phage_BR0599"/>
    <property type="match status" value="1"/>
</dbReference>
<feature type="domain" description="Bacteriophage phiJL001 Gp84 C-terminal" evidence="1">
    <location>
        <begin position="187"/>
        <end position="265"/>
    </location>
</feature>
<dbReference type="NCBIfam" id="TIGR02218">
    <property type="entry name" value="phg_TIGR02218"/>
    <property type="match status" value="1"/>
</dbReference>
<keyword evidence="3" id="KW-1185">Reference proteome</keyword>
<proteinExistence type="predicted"/>
<dbReference type="EMBL" id="JACHKA010000001">
    <property type="protein sequence ID" value="MBB5987291.1"/>
    <property type="molecule type" value="Genomic_DNA"/>
</dbReference>
<evidence type="ECO:0000313" key="3">
    <source>
        <dbReference type="Proteomes" id="UP001138540"/>
    </source>
</evidence>
<comment type="caution">
    <text evidence="2">The sequence shown here is derived from an EMBL/GenBank/DDBJ whole genome shotgun (WGS) entry which is preliminary data.</text>
</comment>
<organism evidence="2 3">
    <name type="scientific">Sphingobium lignivorans</name>
    <dbReference type="NCBI Taxonomy" id="2735886"/>
    <lineage>
        <taxon>Bacteria</taxon>
        <taxon>Pseudomonadati</taxon>
        <taxon>Pseudomonadota</taxon>
        <taxon>Alphaproteobacteria</taxon>
        <taxon>Sphingomonadales</taxon>
        <taxon>Sphingomonadaceae</taxon>
        <taxon>Sphingobium</taxon>
    </lineage>
</organism>
<dbReference type="InterPro" id="IPR011928">
    <property type="entry name" value="Phage_phiJL001_Gp84"/>
</dbReference>